<evidence type="ECO:0000259" key="1">
    <source>
        <dbReference type="Pfam" id="PF00857"/>
    </source>
</evidence>
<evidence type="ECO:0000313" key="2">
    <source>
        <dbReference type="EMBL" id="RRJ20309.1"/>
    </source>
</evidence>
<protein>
    <submittedName>
        <fullName evidence="2">Hydrolase</fullName>
    </submittedName>
</protein>
<accession>A0A3P3QIM9</accession>
<dbReference type="PANTHER" id="PTHR14119:SF3">
    <property type="entry name" value="ISOCHORISMATASE DOMAIN-CONTAINING PROTEIN 2"/>
    <property type="match status" value="1"/>
</dbReference>
<dbReference type="GO" id="GO:0016787">
    <property type="term" value="F:hydrolase activity"/>
    <property type="evidence" value="ECO:0007669"/>
    <property type="project" value="UniProtKB-KW"/>
</dbReference>
<dbReference type="AlphaFoldDB" id="A0A3P3QIM9"/>
<proteinExistence type="predicted"/>
<reference evidence="2 3" key="1">
    <citation type="submission" date="2018-11" db="EMBL/GenBank/DDBJ databases">
        <title>Draft genome analysis of Rheinheimera mesophila isolated from an industrial waste site.</title>
        <authorList>
            <person name="Yu Q."/>
            <person name="Qi Y."/>
            <person name="Zhang H."/>
            <person name="Lu Y."/>
            <person name="Pu J."/>
        </authorList>
    </citation>
    <scope>NUCLEOTIDE SEQUENCE [LARGE SCALE GENOMIC DNA]</scope>
    <source>
        <strain evidence="2 3">IITR13</strain>
    </source>
</reference>
<name>A0A3P3QIM9_9GAMM</name>
<evidence type="ECO:0000313" key="3">
    <source>
        <dbReference type="Proteomes" id="UP000276260"/>
    </source>
</evidence>
<dbReference type="InterPro" id="IPR036380">
    <property type="entry name" value="Isochorismatase-like_sf"/>
</dbReference>
<dbReference type="Gene3D" id="3.40.50.850">
    <property type="entry name" value="Isochorismatase-like"/>
    <property type="match status" value="1"/>
</dbReference>
<dbReference type="InterPro" id="IPR050993">
    <property type="entry name" value="Isochorismatase_domain"/>
</dbReference>
<dbReference type="Proteomes" id="UP000276260">
    <property type="component" value="Unassembled WGS sequence"/>
</dbReference>
<dbReference type="OrthoDB" id="9796958at2"/>
<sequence>MLVKQSDSLVLLIDMQEKLAPAIDQGKEVEQAAAWVLQIAVQLGVPVLATEQYPQGLGVTLPALAELVPEHGVMEKIHFSALREPLIAERIKLSGKTQLVIIGTETHVCVLQTAMDALAAGYQVFIVEEAVGSRTEQNRQLALLRLQQAGAQIISKEMLAFEWLDRAGTDSFRTISKGWIR</sequence>
<keyword evidence="2" id="KW-0378">Hydrolase</keyword>
<feature type="domain" description="Isochorismatase-like" evidence="1">
    <location>
        <begin position="9"/>
        <end position="157"/>
    </location>
</feature>
<dbReference type="SUPFAM" id="SSF52499">
    <property type="entry name" value="Isochorismatase-like hydrolases"/>
    <property type="match status" value="1"/>
</dbReference>
<dbReference type="PANTHER" id="PTHR14119">
    <property type="entry name" value="HYDROLASE"/>
    <property type="match status" value="1"/>
</dbReference>
<dbReference type="EMBL" id="RRCF01000003">
    <property type="protein sequence ID" value="RRJ20309.1"/>
    <property type="molecule type" value="Genomic_DNA"/>
</dbReference>
<dbReference type="Pfam" id="PF00857">
    <property type="entry name" value="Isochorismatase"/>
    <property type="match status" value="1"/>
</dbReference>
<comment type="caution">
    <text evidence="2">The sequence shown here is derived from an EMBL/GenBank/DDBJ whole genome shotgun (WGS) entry which is preliminary data.</text>
</comment>
<dbReference type="CDD" id="cd01012">
    <property type="entry name" value="YcaC_related"/>
    <property type="match status" value="1"/>
</dbReference>
<keyword evidence="3" id="KW-1185">Reference proteome</keyword>
<dbReference type="RefSeq" id="WP_046519418.1">
    <property type="nucleotide sequence ID" value="NZ_LAVS01000011.1"/>
</dbReference>
<dbReference type="InterPro" id="IPR000868">
    <property type="entry name" value="Isochorismatase-like_dom"/>
</dbReference>
<organism evidence="2 3">
    <name type="scientific">Rheinheimera mesophila</name>
    <dbReference type="NCBI Taxonomy" id="1547515"/>
    <lineage>
        <taxon>Bacteria</taxon>
        <taxon>Pseudomonadati</taxon>
        <taxon>Pseudomonadota</taxon>
        <taxon>Gammaproteobacteria</taxon>
        <taxon>Chromatiales</taxon>
        <taxon>Chromatiaceae</taxon>
        <taxon>Rheinheimera</taxon>
    </lineage>
</organism>
<gene>
    <name evidence="2" type="ORF">EIK76_12350</name>
</gene>